<feature type="domain" description="GP-PDE" evidence="1">
    <location>
        <begin position="2"/>
        <end position="218"/>
    </location>
</feature>
<dbReference type="PANTHER" id="PTHR46211:SF14">
    <property type="entry name" value="GLYCEROPHOSPHODIESTER PHOSPHODIESTERASE"/>
    <property type="match status" value="1"/>
</dbReference>
<dbReference type="PROSITE" id="PS51704">
    <property type="entry name" value="GP_PDE"/>
    <property type="match status" value="1"/>
</dbReference>
<name>A0A0W8FBY7_9ZZZZ</name>
<dbReference type="AlphaFoldDB" id="A0A0W8FBY7"/>
<evidence type="ECO:0000259" key="1">
    <source>
        <dbReference type="PROSITE" id="PS51704"/>
    </source>
</evidence>
<organism evidence="2">
    <name type="scientific">hydrocarbon metagenome</name>
    <dbReference type="NCBI Taxonomy" id="938273"/>
    <lineage>
        <taxon>unclassified sequences</taxon>
        <taxon>metagenomes</taxon>
        <taxon>ecological metagenomes</taxon>
    </lineage>
</organism>
<dbReference type="SUPFAM" id="SSF51695">
    <property type="entry name" value="PLC-like phosphodiesterases"/>
    <property type="match status" value="1"/>
</dbReference>
<reference evidence="2" key="1">
    <citation type="journal article" date="2015" name="Proc. Natl. Acad. Sci. U.S.A.">
        <title>Networks of energetic and metabolic interactions define dynamics in microbial communities.</title>
        <authorList>
            <person name="Embree M."/>
            <person name="Liu J.K."/>
            <person name="Al-Bassam M.M."/>
            <person name="Zengler K."/>
        </authorList>
    </citation>
    <scope>NUCLEOTIDE SEQUENCE</scope>
</reference>
<dbReference type="PANTHER" id="PTHR46211">
    <property type="entry name" value="GLYCEROPHOSPHORYL DIESTER PHOSPHODIESTERASE"/>
    <property type="match status" value="1"/>
</dbReference>
<dbReference type="EC" id="3.1.4.46" evidence="2"/>
<evidence type="ECO:0000313" key="2">
    <source>
        <dbReference type="EMBL" id="KUG18375.1"/>
    </source>
</evidence>
<accession>A0A0W8FBY7</accession>
<gene>
    <name evidence="2" type="ORF">ASZ90_011925</name>
</gene>
<dbReference type="InterPro" id="IPR030395">
    <property type="entry name" value="GP_PDE_dom"/>
</dbReference>
<protein>
    <submittedName>
        <fullName evidence="2">Glycerophosphoryl diester phosphodiesterase</fullName>
        <ecNumber evidence="2">3.1.4.46</ecNumber>
    </submittedName>
</protein>
<comment type="caution">
    <text evidence="2">The sequence shown here is derived from an EMBL/GenBank/DDBJ whole genome shotgun (WGS) entry which is preliminary data.</text>
</comment>
<dbReference type="InterPro" id="IPR017946">
    <property type="entry name" value="PLC-like_Pdiesterase_TIM-brl"/>
</dbReference>
<dbReference type="Pfam" id="PF04071">
    <property type="entry name" value="zf-like"/>
    <property type="match status" value="1"/>
</dbReference>
<dbReference type="InterPro" id="IPR007212">
    <property type="entry name" value="Zf-like"/>
</dbReference>
<dbReference type="GO" id="GO:0006629">
    <property type="term" value="P:lipid metabolic process"/>
    <property type="evidence" value="ECO:0007669"/>
    <property type="project" value="InterPro"/>
</dbReference>
<sequence length="304" mass="33677">MALVIGHRTARALAAENSLEGIRAAKRCLADYVHVDVRLSRDGKLVLMHDDSVDRTTDGKGMVQDLNCIELKAIRAGNEPVPTLAEALSLAEELELGVVVEMKEEGLEALVADVVPKEKSIITSSYHASLREIKEISDLKTGIIITSLPIKPVELALWADADAIFPEKVNPRLFKEAHQKGLEVYPGVVNTVAQAAWLLRLGADGLVTDDPCLIREALDQPVKATGQSNCEYYPCHHFEGQDCTHCFCPLYPCRDEELGRFVRTKRGKRFWSCIDCKLVHRPIVAKYLAEHPESTTEELKALAD</sequence>
<dbReference type="Gene3D" id="3.20.20.190">
    <property type="entry name" value="Phosphatidylinositol (PI) phosphodiesterase"/>
    <property type="match status" value="1"/>
</dbReference>
<dbReference type="GO" id="GO:0008889">
    <property type="term" value="F:glycerophosphodiester phosphodiesterase activity"/>
    <property type="evidence" value="ECO:0007669"/>
    <property type="project" value="UniProtKB-EC"/>
</dbReference>
<dbReference type="EMBL" id="LNQE01001386">
    <property type="protein sequence ID" value="KUG18375.1"/>
    <property type="molecule type" value="Genomic_DNA"/>
</dbReference>
<keyword evidence="2" id="KW-0378">Hydrolase</keyword>
<dbReference type="Pfam" id="PF03009">
    <property type="entry name" value="GDPD"/>
    <property type="match status" value="1"/>
</dbReference>
<proteinExistence type="predicted"/>